<proteinExistence type="predicted"/>
<evidence type="ECO:0000256" key="2">
    <source>
        <dbReference type="ARBA" id="ARBA00022737"/>
    </source>
</evidence>
<dbReference type="GeneID" id="114795725"/>
<dbReference type="InterPro" id="IPR058950">
    <property type="entry name" value="Zf-C2H2_ZNF451_5th"/>
</dbReference>
<sequence length="869" mass="96547">MSSSDVVEVVEDDDVQFICEGPLRPVLEYIDLSSDDGDRASTVSETIEDQIDKQKAQVASTLDRLARQVAVEKQERADKCKAFRERLISQQAHGCQELAFSRTNRDHYDAKRCVDMWLKMPGPRPGGIYSGAGWRRRSAPPESLNSSPKTCPVLNCGRVYDNAPLLEGHLKRFDHSPCDPTIRLKGSQSVLFACIACGQHFRTKDEWKGHLESKVSLPDPGGHASSQTCQLIVCYACPACYLLFNIRDECLQHMSAKSHFTESIRISDSRKEAVPIPITRYAKNRLIALCKEVGFCVRCSQCKKILTSHMEARAHFSVHCRQASAIAEAEKTVAEVMQQLAIQGHCSLCPKVFHDQGQMERHRQATQHEVELFSTMKKAILLYSNYQEMRRVKSAAPPPGGGEASSTSAQWSSDPLGPLAKRQRLGDPDRPAEPGRSSAAAWFCECGLRFSEEALARKHLHAANQVFHKCGVCGKLMGESSIANLHMSRFHGGAHLSNILFHCRKCQVDMPRLEDIMSHVGVAHEGHTFYQEREDVAAPLRDKASTSREPSAVAAAPRRQERWLCRMCAELFDSEAAVKRHCGEVGGHSFQRFACPHCPQKFFKEDTLRRHCWNEHEGRLATRYFCGLCDGMQYDTEREFLRHYRSLHATDYCRLDAGAAEDQPGGAEDQPGGAEDQPGGAEDQPGGGRCPCMAAEMARDQRKAVFTGCMKALGREGRCSYSCGACQERVPSYSQIKAHVHTKHGPLQRPGAFSVTCGACAEEHPDVPAFHAHYHARHCPLEPCGSSRSGAGTAETPKAEEMSSQQNEFADVKQVLTVESDEAQKTSGGEDHFDEDLNYALALSAEEAKKPTEFDMEMEAAMKRSLQEF</sequence>
<dbReference type="InterPro" id="IPR013087">
    <property type="entry name" value="Znf_C2H2_type"/>
</dbReference>
<feature type="region of interest" description="Disordered" evidence="6">
    <location>
        <begin position="786"/>
        <end position="808"/>
    </location>
</feature>
<dbReference type="PANTHER" id="PTHR24409">
    <property type="entry name" value="ZINC FINGER PROTEIN 142"/>
    <property type="match status" value="1"/>
</dbReference>
<keyword evidence="1" id="KW-0479">Metal-binding</keyword>
<reference evidence="8" key="3">
    <citation type="submission" date="2025-09" db="UniProtKB">
        <authorList>
            <consortium name="Ensembl"/>
        </authorList>
    </citation>
    <scope>IDENTIFICATION</scope>
</reference>
<dbReference type="Pfam" id="PF23101">
    <property type="entry name" value="Zf-C2H2_ZNF451_1st"/>
    <property type="match status" value="1"/>
</dbReference>
<dbReference type="Pfam" id="PF23108">
    <property type="entry name" value="Zf-C2H2_ZNF451"/>
    <property type="match status" value="1"/>
</dbReference>
<evidence type="ECO:0000313" key="8">
    <source>
        <dbReference type="Ensembl" id="ENSDCDP00010050189.1"/>
    </source>
</evidence>
<dbReference type="PROSITE" id="PS00028">
    <property type="entry name" value="ZINC_FINGER_C2H2_1"/>
    <property type="match status" value="8"/>
</dbReference>
<dbReference type="InterPro" id="IPR058949">
    <property type="entry name" value="Zf-C2H2_ZNF451_1st"/>
</dbReference>
<keyword evidence="9" id="KW-1185">Reference proteome</keyword>
<evidence type="ECO:0000259" key="7">
    <source>
        <dbReference type="PROSITE" id="PS50157"/>
    </source>
</evidence>
<dbReference type="GO" id="GO:0000981">
    <property type="term" value="F:DNA-binding transcription factor activity, RNA polymerase II-specific"/>
    <property type="evidence" value="ECO:0007669"/>
    <property type="project" value="TreeGrafter"/>
</dbReference>
<reference evidence="8 9" key="1">
    <citation type="submission" date="2020-06" db="EMBL/GenBank/DDBJ databases">
        <authorList>
            <consortium name="Wellcome Sanger Institute Data Sharing"/>
        </authorList>
    </citation>
    <scope>NUCLEOTIDE SEQUENCE [LARGE SCALE GENOMIC DNA]</scope>
</reference>
<dbReference type="Ensembl" id="ENSDCDT00010060610.1">
    <property type="protein sequence ID" value="ENSDCDP00010050189.1"/>
    <property type="gene ID" value="ENSDCDG00010029827.1"/>
</dbReference>
<feature type="domain" description="C2H2-type" evidence="7">
    <location>
        <begin position="593"/>
        <end position="621"/>
    </location>
</feature>
<evidence type="ECO:0000256" key="5">
    <source>
        <dbReference type="PROSITE-ProRule" id="PRU00042"/>
    </source>
</evidence>
<dbReference type="RefSeq" id="XP_028845137.1">
    <property type="nucleotide sequence ID" value="XM_028989304.1"/>
</dbReference>
<feature type="region of interest" description="Disordered" evidence="6">
    <location>
        <begin position="393"/>
        <end position="434"/>
    </location>
</feature>
<name>A0AAY4DYC2_9TELE</name>
<feature type="domain" description="C2H2-type" evidence="7">
    <location>
        <begin position="149"/>
        <end position="180"/>
    </location>
</feature>
<dbReference type="PROSITE" id="PS50157">
    <property type="entry name" value="ZINC_FINGER_C2H2_2"/>
    <property type="match status" value="2"/>
</dbReference>
<evidence type="ECO:0000256" key="4">
    <source>
        <dbReference type="ARBA" id="ARBA00022833"/>
    </source>
</evidence>
<dbReference type="Proteomes" id="UP000694580">
    <property type="component" value="Chromosome 8"/>
</dbReference>
<dbReference type="Pfam" id="PF23103">
    <property type="entry name" value="Zf-C2H2_ZNF451_5th"/>
    <property type="match status" value="1"/>
</dbReference>
<dbReference type="InterPro" id="IPR058156">
    <property type="entry name" value="Znf-C2H2_ZNF451"/>
</dbReference>
<evidence type="ECO:0000256" key="1">
    <source>
        <dbReference type="ARBA" id="ARBA00022723"/>
    </source>
</evidence>
<keyword evidence="2" id="KW-0677">Repeat</keyword>
<dbReference type="GO" id="GO:0005634">
    <property type="term" value="C:nucleus"/>
    <property type="evidence" value="ECO:0007669"/>
    <property type="project" value="TreeGrafter"/>
</dbReference>
<dbReference type="GO" id="GO:0000977">
    <property type="term" value="F:RNA polymerase II transcription regulatory region sequence-specific DNA binding"/>
    <property type="evidence" value="ECO:0007669"/>
    <property type="project" value="TreeGrafter"/>
</dbReference>
<feature type="compositionally biased region" description="Polar residues" evidence="6">
    <location>
        <begin position="404"/>
        <end position="413"/>
    </location>
</feature>
<gene>
    <name evidence="8" type="primary">ZNF451</name>
</gene>
<reference evidence="8" key="2">
    <citation type="submission" date="2025-08" db="UniProtKB">
        <authorList>
            <consortium name="Ensembl"/>
        </authorList>
    </citation>
    <scope>IDENTIFICATION</scope>
</reference>
<feature type="region of interest" description="Disordered" evidence="6">
    <location>
        <begin position="660"/>
        <end position="687"/>
    </location>
</feature>
<dbReference type="SMART" id="SM00355">
    <property type="entry name" value="ZnF_C2H2"/>
    <property type="match status" value="12"/>
</dbReference>
<accession>A0AAY4DYC2</accession>
<dbReference type="Gene3D" id="3.30.160.60">
    <property type="entry name" value="Classic Zinc Finger"/>
    <property type="match status" value="1"/>
</dbReference>
<organism evidence="8 9">
    <name type="scientific">Denticeps clupeoides</name>
    <name type="common">denticle herring</name>
    <dbReference type="NCBI Taxonomy" id="299321"/>
    <lineage>
        <taxon>Eukaryota</taxon>
        <taxon>Metazoa</taxon>
        <taxon>Chordata</taxon>
        <taxon>Craniata</taxon>
        <taxon>Vertebrata</taxon>
        <taxon>Euteleostomi</taxon>
        <taxon>Actinopterygii</taxon>
        <taxon>Neopterygii</taxon>
        <taxon>Teleostei</taxon>
        <taxon>Clupei</taxon>
        <taxon>Clupeiformes</taxon>
        <taxon>Denticipitoidei</taxon>
        <taxon>Denticipitidae</taxon>
        <taxon>Denticeps</taxon>
    </lineage>
</organism>
<protein>
    <recommendedName>
        <fullName evidence="7">C2H2-type domain-containing protein</fullName>
    </recommendedName>
</protein>
<keyword evidence="3 5" id="KW-0863">Zinc-finger</keyword>
<feature type="compositionally biased region" description="Basic and acidic residues" evidence="6">
    <location>
        <begin position="424"/>
        <end position="433"/>
    </location>
</feature>
<evidence type="ECO:0000256" key="6">
    <source>
        <dbReference type="SAM" id="MobiDB-lite"/>
    </source>
</evidence>
<evidence type="ECO:0000256" key="3">
    <source>
        <dbReference type="ARBA" id="ARBA00022771"/>
    </source>
</evidence>
<keyword evidence="4" id="KW-0862">Zinc</keyword>
<dbReference type="GO" id="GO:0008270">
    <property type="term" value="F:zinc ion binding"/>
    <property type="evidence" value="ECO:0007669"/>
    <property type="project" value="UniProtKB-KW"/>
</dbReference>
<dbReference type="AlphaFoldDB" id="A0AAY4DYC2"/>
<dbReference type="GeneTree" id="ENSGT00940000166866"/>
<dbReference type="PANTHER" id="PTHR24409:SF418">
    <property type="entry name" value="SI:CH73-221F6.1"/>
    <property type="match status" value="1"/>
</dbReference>
<evidence type="ECO:0000313" key="9">
    <source>
        <dbReference type="Proteomes" id="UP000694580"/>
    </source>
</evidence>